<evidence type="ECO:0000313" key="2">
    <source>
        <dbReference type="EMBL" id="GES87957.1"/>
    </source>
</evidence>
<dbReference type="Pfam" id="PF08238">
    <property type="entry name" value="Sel1"/>
    <property type="match status" value="2"/>
</dbReference>
<dbReference type="AlphaFoldDB" id="A0A8H3LGA2"/>
<dbReference type="SMART" id="SM00671">
    <property type="entry name" value="SEL1"/>
    <property type="match status" value="2"/>
</dbReference>
<organism evidence="2 3">
    <name type="scientific">Rhizophagus clarus</name>
    <dbReference type="NCBI Taxonomy" id="94130"/>
    <lineage>
        <taxon>Eukaryota</taxon>
        <taxon>Fungi</taxon>
        <taxon>Fungi incertae sedis</taxon>
        <taxon>Mucoromycota</taxon>
        <taxon>Glomeromycotina</taxon>
        <taxon>Glomeromycetes</taxon>
        <taxon>Glomerales</taxon>
        <taxon>Glomeraceae</taxon>
        <taxon>Rhizophagus</taxon>
    </lineage>
</organism>
<dbReference type="GO" id="GO:0004674">
    <property type="term" value="F:protein serine/threonine kinase activity"/>
    <property type="evidence" value="ECO:0007669"/>
    <property type="project" value="TreeGrafter"/>
</dbReference>
<proteinExistence type="predicted"/>
<evidence type="ECO:0000313" key="3">
    <source>
        <dbReference type="Proteomes" id="UP000615446"/>
    </source>
</evidence>
<dbReference type="Pfam" id="PF07714">
    <property type="entry name" value="PK_Tyr_Ser-Thr"/>
    <property type="match status" value="1"/>
</dbReference>
<protein>
    <submittedName>
        <fullName evidence="2">Kinase-like domain-containing protein</fullName>
    </submittedName>
</protein>
<dbReference type="EMBL" id="BLAL01000175">
    <property type="protein sequence ID" value="GES87957.1"/>
    <property type="molecule type" value="Genomic_DNA"/>
</dbReference>
<dbReference type="InterPro" id="IPR000719">
    <property type="entry name" value="Prot_kinase_dom"/>
</dbReference>
<keyword evidence="2" id="KW-0418">Kinase</keyword>
<dbReference type="SUPFAM" id="SSF56112">
    <property type="entry name" value="Protein kinase-like (PK-like)"/>
    <property type="match status" value="1"/>
</dbReference>
<dbReference type="InterPro" id="IPR006597">
    <property type="entry name" value="Sel1-like"/>
</dbReference>
<accession>A0A8H3LGA2</accession>
<sequence>MQPIKNLNEVINWNKEFISKNNNTRYYENENFYNVEKIGKKIYRAKYKNSEQYFILKSLNLDHGIIKEELIHGYKLHSEVNFHKNLINIFGITGKENQDGQMKEYLLVMEYADDSSLRDYLKENFNNLTWEDKYEFAYQLACVVSFLHDKGIAHHDLYPGNIFFHQKTIKLANFGLLNRIKLNDSSEVIQSCTLNEKNDVYSIGVLLWKISSGRPPFDNELYDANLIKKILQGYRETIVPDTPADYSNLYIECWNNEQDNRPTMNQVVDKLKTIITKTTTQLSNSNNKSDVNNCLLYGKLFHMINVVEIEPTTQNVHENIFEEDLRFVIDEFVNIYFKEINEGKEESVYNSNSITLLGCYYNLGIGTNIDMKKAFELYYKAVNLGNYDSQYHLALLYEYGNGIEKDINKAIYWYKKSAEQGFQSAQNKLESLQI</sequence>
<dbReference type="OrthoDB" id="2390637at2759"/>
<dbReference type="InterPro" id="IPR011990">
    <property type="entry name" value="TPR-like_helical_dom_sf"/>
</dbReference>
<dbReference type="Gene3D" id="1.25.40.10">
    <property type="entry name" value="Tetratricopeptide repeat domain"/>
    <property type="match status" value="1"/>
</dbReference>
<dbReference type="Proteomes" id="UP000615446">
    <property type="component" value="Unassembled WGS sequence"/>
</dbReference>
<dbReference type="PROSITE" id="PS50011">
    <property type="entry name" value="PROTEIN_KINASE_DOM"/>
    <property type="match status" value="1"/>
</dbReference>
<dbReference type="GO" id="GO:0005524">
    <property type="term" value="F:ATP binding"/>
    <property type="evidence" value="ECO:0007669"/>
    <property type="project" value="InterPro"/>
</dbReference>
<dbReference type="InterPro" id="IPR001245">
    <property type="entry name" value="Ser-Thr/Tyr_kinase_cat_dom"/>
</dbReference>
<dbReference type="Gene3D" id="1.10.510.10">
    <property type="entry name" value="Transferase(Phosphotransferase) domain 1"/>
    <property type="match status" value="1"/>
</dbReference>
<comment type="caution">
    <text evidence="2">The sequence shown here is derived from an EMBL/GenBank/DDBJ whole genome shotgun (WGS) entry which is preliminary data.</text>
</comment>
<dbReference type="PANTHER" id="PTHR44329">
    <property type="entry name" value="SERINE/THREONINE-PROTEIN KINASE TNNI3K-RELATED"/>
    <property type="match status" value="1"/>
</dbReference>
<dbReference type="SUPFAM" id="SSF81901">
    <property type="entry name" value="HCP-like"/>
    <property type="match status" value="1"/>
</dbReference>
<name>A0A8H3LGA2_9GLOM</name>
<evidence type="ECO:0000259" key="1">
    <source>
        <dbReference type="PROSITE" id="PS50011"/>
    </source>
</evidence>
<feature type="domain" description="Protein kinase" evidence="1">
    <location>
        <begin position="32"/>
        <end position="275"/>
    </location>
</feature>
<dbReference type="InterPro" id="IPR011009">
    <property type="entry name" value="Kinase-like_dom_sf"/>
</dbReference>
<reference evidence="2" key="1">
    <citation type="submission" date="2019-10" db="EMBL/GenBank/DDBJ databases">
        <title>Conservation and host-specific expression of non-tandemly repeated heterogenous ribosome RNA gene in arbuscular mycorrhizal fungi.</title>
        <authorList>
            <person name="Maeda T."/>
            <person name="Kobayashi Y."/>
            <person name="Nakagawa T."/>
            <person name="Ezawa T."/>
            <person name="Yamaguchi K."/>
            <person name="Bino T."/>
            <person name="Nishimoto Y."/>
            <person name="Shigenobu S."/>
            <person name="Kawaguchi M."/>
        </authorList>
    </citation>
    <scope>NUCLEOTIDE SEQUENCE</scope>
    <source>
        <strain evidence="2">HR1</strain>
    </source>
</reference>
<keyword evidence="2" id="KW-0808">Transferase</keyword>
<dbReference type="InterPro" id="IPR051681">
    <property type="entry name" value="Ser/Thr_Kinases-Pseudokinases"/>
</dbReference>
<dbReference type="PANTHER" id="PTHR44329:SF291">
    <property type="entry name" value="PROTEIN KINASE DOMAIN-CONTAINING PROTEIN"/>
    <property type="match status" value="1"/>
</dbReference>
<gene>
    <name evidence="2" type="ORF">RCL2_001492200</name>
</gene>